<feature type="transmembrane region" description="Helical" evidence="1">
    <location>
        <begin position="39"/>
        <end position="58"/>
    </location>
</feature>
<accession>A0ABM5ZJT0</accession>
<evidence type="ECO:0000313" key="3">
    <source>
        <dbReference type="Proteomes" id="UP000075187"/>
    </source>
</evidence>
<keyword evidence="3" id="KW-1185">Reference proteome</keyword>
<proteinExistence type="predicted"/>
<name>A0ABM5ZJT0_9PSED</name>
<dbReference type="EMBL" id="CP014205">
    <property type="protein sequence ID" value="AMQ83915.1"/>
    <property type="molecule type" value="Genomic_DNA"/>
</dbReference>
<sequence length="195" mass="22088">MKSSDGRWDYYLVYILAFFTVSLVMGFLVAIGAKPLEAWFQGVATVAAMLVGIATLGVQRKHALQAEKEKDRVQRQDARNAVIALKDHQLKLFNRVTKLGVLAPTRRVLTKASTPEDPHLFNELQSSAVMLRDLPLTSMHIEMIHYVINLRENSVVGAAWEKSIQEDFTRISTVKREASIFVAELEKWDEEIYGL</sequence>
<reference evidence="2" key="1">
    <citation type="submission" date="2017-12" db="EMBL/GenBank/DDBJ databases">
        <title>Pseudomonas sp. MS586 complete sequence.</title>
        <authorList>
            <person name="Lu S."/>
            <person name="Deng P."/>
        </authorList>
    </citation>
    <scope>NUCLEOTIDE SEQUENCE</scope>
    <source>
        <strain evidence="2">MS586</strain>
    </source>
</reference>
<keyword evidence="1" id="KW-1133">Transmembrane helix</keyword>
<evidence type="ECO:0000313" key="2">
    <source>
        <dbReference type="EMBL" id="AMQ83915.1"/>
    </source>
</evidence>
<protein>
    <submittedName>
        <fullName evidence="2">Uncharacterized protein</fullName>
    </submittedName>
</protein>
<dbReference type="RefSeq" id="WP_064380971.1">
    <property type="nucleotide sequence ID" value="NZ_CP014205.2"/>
</dbReference>
<organism evidence="2 3">
    <name type="scientific">Pseudomonas glycinae</name>
    <dbReference type="NCBI Taxonomy" id="1785145"/>
    <lineage>
        <taxon>Bacteria</taxon>
        <taxon>Pseudomonadati</taxon>
        <taxon>Pseudomonadota</taxon>
        <taxon>Gammaproteobacteria</taxon>
        <taxon>Pseudomonadales</taxon>
        <taxon>Pseudomonadaceae</taxon>
        <taxon>Pseudomonas</taxon>
    </lineage>
</organism>
<keyword evidence="1" id="KW-0812">Transmembrane</keyword>
<keyword evidence="1" id="KW-0472">Membrane</keyword>
<feature type="transmembrane region" description="Helical" evidence="1">
    <location>
        <begin position="12"/>
        <end position="33"/>
    </location>
</feature>
<evidence type="ECO:0000256" key="1">
    <source>
        <dbReference type="SAM" id="Phobius"/>
    </source>
</evidence>
<gene>
    <name evidence="2" type="ORF">AWU82_11530</name>
</gene>
<dbReference type="Proteomes" id="UP000075187">
    <property type="component" value="Chromosome"/>
</dbReference>